<accession>A0A1L3Q494</accession>
<name>A0A1L3Q494_9EURY</name>
<dbReference type="Proteomes" id="UP000267921">
    <property type="component" value="Unassembled WGS sequence"/>
</dbReference>
<evidence type="ECO:0000256" key="1">
    <source>
        <dbReference type="ARBA" id="ARBA00022596"/>
    </source>
</evidence>
<protein>
    <recommendedName>
        <fullName evidence="2">Putative nickel insertion protein</fullName>
    </recommendedName>
</protein>
<dbReference type="Pfam" id="PF01969">
    <property type="entry name" value="Ni_insertion"/>
    <property type="match status" value="1"/>
</dbReference>
<dbReference type="KEGG" id="mhaz:BHR79_09535"/>
<dbReference type="GO" id="GO:0016151">
    <property type="term" value="F:nickel cation binding"/>
    <property type="evidence" value="ECO:0007669"/>
    <property type="project" value="UniProtKB-UniRule"/>
</dbReference>
<proteinExistence type="inferred from homology"/>
<comment type="similarity">
    <text evidence="2">Belongs to the LarC family.</text>
</comment>
<dbReference type="GO" id="GO:0016829">
    <property type="term" value="F:lyase activity"/>
    <property type="evidence" value="ECO:0007669"/>
    <property type="project" value="UniProtKB-UniRule"/>
</dbReference>
<evidence type="ECO:0000313" key="8">
    <source>
        <dbReference type="Proteomes" id="UP000267921"/>
    </source>
</evidence>
<dbReference type="PANTHER" id="PTHR36566:SF1">
    <property type="entry name" value="PYRIDINIUM-3,5-BISTHIOCARBOXYLIC ACID MONONUCLEOTIDE NICKEL INSERTION PROTEIN"/>
    <property type="match status" value="1"/>
</dbReference>
<dbReference type="Proteomes" id="UP000186879">
    <property type="component" value="Chromosome"/>
</dbReference>
<dbReference type="AlphaFoldDB" id="A0A1L3Q494"/>
<evidence type="ECO:0000313" key="6">
    <source>
        <dbReference type="Proteomes" id="UP000186879"/>
    </source>
</evidence>
<gene>
    <name evidence="4" type="primary">larC</name>
    <name evidence="3" type="ORF">BHR79_09535</name>
    <name evidence="4" type="ORF">EFE40_05730</name>
    <name evidence="5" type="ORF">SAMN04515625_0823</name>
</gene>
<keyword evidence="6" id="KW-1185">Reference proteome</keyword>
<dbReference type="RefSeq" id="WP_072562116.1">
    <property type="nucleotide sequence ID" value="NZ_CP017921.1"/>
</dbReference>
<evidence type="ECO:0000313" key="7">
    <source>
        <dbReference type="Proteomes" id="UP000198669"/>
    </source>
</evidence>
<dbReference type="HAMAP" id="MF_01074">
    <property type="entry name" value="LarC"/>
    <property type="match status" value="1"/>
</dbReference>
<keyword evidence="2" id="KW-0456">Lyase</keyword>
<evidence type="ECO:0000313" key="3">
    <source>
        <dbReference type="EMBL" id="APH39699.1"/>
    </source>
</evidence>
<dbReference type="InterPro" id="IPR002822">
    <property type="entry name" value="Ni_insertion"/>
</dbReference>
<dbReference type="PANTHER" id="PTHR36566">
    <property type="entry name" value="NICKEL INSERTION PROTEIN-RELATED"/>
    <property type="match status" value="1"/>
</dbReference>
<keyword evidence="1 2" id="KW-0533">Nickel</keyword>
<dbReference type="OrthoDB" id="10691at2157"/>
<evidence type="ECO:0000256" key="2">
    <source>
        <dbReference type="HAMAP-Rule" id="MF_01074"/>
    </source>
</evidence>
<dbReference type="EMBL" id="FNMU01000002">
    <property type="protein sequence ID" value="SDW36197.1"/>
    <property type="molecule type" value="Genomic_DNA"/>
</dbReference>
<dbReference type="GeneID" id="30584012"/>
<dbReference type="Proteomes" id="UP000198669">
    <property type="component" value="Unassembled WGS sequence"/>
</dbReference>
<reference evidence="5 7" key="2">
    <citation type="submission" date="2016-10" db="EMBL/GenBank/DDBJ databases">
        <authorList>
            <person name="de Groot N.N."/>
        </authorList>
    </citation>
    <scope>NUCLEOTIDE SEQUENCE [LARGE SCALE GENOMIC DNA]</scope>
    <source>
        <strain evidence="5 7">Z-7982</strain>
    </source>
</reference>
<dbReference type="Gene3D" id="3.30.70.1380">
    <property type="entry name" value="Transcriptional regulatory protein pf0864 domain like"/>
    <property type="match status" value="1"/>
</dbReference>
<dbReference type="STRING" id="2177.BHR79_09535"/>
<reference evidence="4 8" key="3">
    <citation type="submission" date="2018-10" db="EMBL/GenBank/DDBJ databases">
        <title>Cultivation of a novel Methanohalophilus strain from Kebrit Deep of the Red Sea and a genomic comparison of members of the genus Methanohalophilus.</title>
        <authorList>
            <person name="Guan Y."/>
            <person name="Ngugi D.K."/>
            <person name="Stingl U."/>
        </authorList>
    </citation>
    <scope>NUCLEOTIDE SEQUENCE [LARGE SCALE GENOMIC DNA]</scope>
    <source>
        <strain evidence="4 8">DSM 3094</strain>
    </source>
</reference>
<sequence length="394" mass="42880">MKTLLFDPFSGAAGDMIMGSLISLGADGNKIKEILESILDISMLFEKNVKMGIESVNVKFNIPDFENARSYQEIENFIKGCGLASDTENDAIRVFGILANAESKVHGKPIEELHFHEVGQTDALADIIGSCIAMHQLGAREVLCLPINAGTGTVNTSHGIMPIPAPATLEILKTSGLEFYGKGNTELLTPTGAALLAHFAKTTLTIPAGKVQDTGYGAGDMDTDWPNVLRTFMIETGKALFRDEVEVLETNVDDVTGEVLGNLFDRLLENGAKDVSIIPATMKKGRAGHIIKVVTHSHHGEELARIIMEETGSLGIRTIPTKHRYIADRKMGTVELEINDTVYQIAIKIAYTPDSGILHISAEYDDCKEVSKITGIAVREIIRKAQTKARDKYE</sequence>
<dbReference type="NCBIfam" id="TIGR00299">
    <property type="entry name" value="nickel pincer cofactor biosynthesis protein LarC"/>
    <property type="match status" value="1"/>
</dbReference>
<reference evidence="3 6" key="1">
    <citation type="submission" date="2016-10" db="EMBL/GenBank/DDBJ databases">
        <title>Methanohalophilus halophilus.</title>
        <authorList>
            <person name="L'haridon S."/>
        </authorList>
    </citation>
    <scope>NUCLEOTIDE SEQUENCE [LARGE SCALE GENOMIC DNA]</scope>
    <source>
        <strain evidence="3 6">Z-7982</strain>
    </source>
</reference>
<dbReference type="Gene3D" id="3.10.20.300">
    <property type="entry name" value="mk0293 like domain"/>
    <property type="match status" value="1"/>
</dbReference>
<organism evidence="3 6">
    <name type="scientific">Methanohalophilus halophilus</name>
    <dbReference type="NCBI Taxonomy" id="2177"/>
    <lineage>
        <taxon>Archaea</taxon>
        <taxon>Methanobacteriati</taxon>
        <taxon>Methanobacteriota</taxon>
        <taxon>Stenosarchaea group</taxon>
        <taxon>Methanomicrobia</taxon>
        <taxon>Methanosarcinales</taxon>
        <taxon>Methanosarcinaceae</taxon>
        <taxon>Methanohalophilus</taxon>
    </lineage>
</organism>
<dbReference type="EMBL" id="CP017921">
    <property type="protein sequence ID" value="APH39699.1"/>
    <property type="molecule type" value="Genomic_DNA"/>
</dbReference>
<dbReference type="EMBL" id="RJJG01000004">
    <property type="protein sequence ID" value="RNI08966.1"/>
    <property type="molecule type" value="Genomic_DNA"/>
</dbReference>
<evidence type="ECO:0000313" key="4">
    <source>
        <dbReference type="EMBL" id="RNI08966.1"/>
    </source>
</evidence>
<evidence type="ECO:0000313" key="5">
    <source>
        <dbReference type="EMBL" id="SDW36197.1"/>
    </source>
</evidence>